<reference evidence="10" key="1">
    <citation type="submission" date="2022-01" db="EMBL/GenBank/DDBJ databases">
        <title>Corynebacterium sp. nov isolated from isolated from the feces of the greater white-fronted geese (Anser albifrons) at Poyang Lake, PR China.</title>
        <authorList>
            <person name="Liu Q."/>
        </authorList>
    </citation>
    <scope>NUCLEOTIDE SEQUENCE</scope>
    <source>
        <strain evidence="10">JCM 32435</strain>
    </source>
</reference>
<evidence type="ECO:0000256" key="9">
    <source>
        <dbReference type="SAM" id="Phobius"/>
    </source>
</evidence>
<dbReference type="RefSeq" id="WP_236118630.1">
    <property type="nucleotide sequence ID" value="NZ_JAKGSI010000003.1"/>
</dbReference>
<dbReference type="PROSITE" id="PS51257">
    <property type="entry name" value="PROKAR_LIPOPROTEIN"/>
    <property type="match status" value="1"/>
</dbReference>
<feature type="transmembrane region" description="Helical" evidence="9">
    <location>
        <begin position="162"/>
        <end position="184"/>
    </location>
</feature>
<gene>
    <name evidence="10" type="ORF">L1O03_06450</name>
</gene>
<comment type="caution">
    <text evidence="10">The sequence shown here is derived from an EMBL/GenBank/DDBJ whole genome shotgun (WGS) entry which is preliminary data.</text>
</comment>
<feature type="transmembrane region" description="Helical" evidence="9">
    <location>
        <begin position="281"/>
        <end position="298"/>
    </location>
</feature>
<feature type="transmembrane region" description="Helical" evidence="9">
    <location>
        <begin position="318"/>
        <end position="343"/>
    </location>
</feature>
<evidence type="ECO:0000256" key="5">
    <source>
        <dbReference type="ARBA" id="ARBA00022692"/>
    </source>
</evidence>
<evidence type="ECO:0000256" key="6">
    <source>
        <dbReference type="ARBA" id="ARBA00022989"/>
    </source>
</evidence>
<evidence type="ECO:0000256" key="1">
    <source>
        <dbReference type="ARBA" id="ARBA00004651"/>
    </source>
</evidence>
<evidence type="ECO:0000313" key="10">
    <source>
        <dbReference type="EMBL" id="MCF4006820.1"/>
    </source>
</evidence>
<keyword evidence="5 9" id="KW-0812">Transmembrane</keyword>
<dbReference type="AlphaFoldDB" id="A0A9X1QRG0"/>
<evidence type="ECO:0000256" key="7">
    <source>
        <dbReference type="ARBA" id="ARBA00023136"/>
    </source>
</evidence>
<keyword evidence="6 9" id="KW-1133">Transmembrane helix</keyword>
<dbReference type="GO" id="GO:0055085">
    <property type="term" value="P:transmembrane transport"/>
    <property type="evidence" value="ECO:0007669"/>
    <property type="project" value="TreeGrafter"/>
</dbReference>
<dbReference type="GO" id="GO:0005886">
    <property type="term" value="C:plasma membrane"/>
    <property type="evidence" value="ECO:0007669"/>
    <property type="project" value="UniProtKB-SubCell"/>
</dbReference>
<dbReference type="PANTHER" id="PTHR21716:SF53">
    <property type="entry name" value="PERMEASE PERM-RELATED"/>
    <property type="match status" value="1"/>
</dbReference>
<sequence>MTPLERLRRDIPYPVLLATAWAGCIIVIGVALWGLSHVASRLTPVIVPVAVAILLAAMLEPVVLLLHRRCHVPRSLACLISEFGLLALVVAGFTLAGAQVTSGIRELVDGAGTGVDTVTSWLEHGPLHLSIPAEINIVEQARKLTSFAGTGASALATGALELGLTTADAIAGFLITLFALYFFLYQGRSIWRFSLNFVPSSARRRFDEAMRAGWESLGAYARMQIGVAAINGGGIGIGAWLLGLPLVVPITVVVFLCSFVPILGALVSGAFAVLIALVDGGFWMAVIMLIVVCGVHLVEVHLLQPFLMGHAVRIHPLAVIVVVAVGTYLAGLPGALFAVPLTAMINSSVRRARALSREEEAAETTADVSAPPTDPDA</sequence>
<feature type="transmembrane region" description="Helical" evidence="9">
    <location>
        <begin position="248"/>
        <end position="274"/>
    </location>
</feature>
<evidence type="ECO:0000313" key="11">
    <source>
        <dbReference type="Proteomes" id="UP001139336"/>
    </source>
</evidence>
<dbReference type="PANTHER" id="PTHR21716">
    <property type="entry name" value="TRANSMEMBRANE PROTEIN"/>
    <property type="match status" value="1"/>
</dbReference>
<dbReference type="Pfam" id="PF01594">
    <property type="entry name" value="AI-2E_transport"/>
    <property type="match status" value="1"/>
</dbReference>
<feature type="transmembrane region" description="Helical" evidence="9">
    <location>
        <begin position="45"/>
        <end position="66"/>
    </location>
</feature>
<name>A0A9X1QRG0_9CORY</name>
<protein>
    <submittedName>
        <fullName evidence="10">AI-2E family transporter</fullName>
    </submittedName>
</protein>
<evidence type="ECO:0000256" key="3">
    <source>
        <dbReference type="ARBA" id="ARBA00022448"/>
    </source>
</evidence>
<dbReference type="InterPro" id="IPR002549">
    <property type="entry name" value="AI-2E-like"/>
</dbReference>
<organism evidence="10 11">
    <name type="scientific">Corynebacterium uropygiale</name>
    <dbReference type="NCBI Taxonomy" id="1775911"/>
    <lineage>
        <taxon>Bacteria</taxon>
        <taxon>Bacillati</taxon>
        <taxon>Actinomycetota</taxon>
        <taxon>Actinomycetes</taxon>
        <taxon>Mycobacteriales</taxon>
        <taxon>Corynebacteriaceae</taxon>
        <taxon>Corynebacterium</taxon>
    </lineage>
</organism>
<keyword evidence="4" id="KW-1003">Cell membrane</keyword>
<evidence type="ECO:0000256" key="8">
    <source>
        <dbReference type="SAM" id="MobiDB-lite"/>
    </source>
</evidence>
<feature type="transmembrane region" description="Helical" evidence="9">
    <location>
        <begin position="220"/>
        <end position="242"/>
    </location>
</feature>
<keyword evidence="3" id="KW-0813">Transport</keyword>
<keyword evidence="11" id="KW-1185">Reference proteome</keyword>
<feature type="transmembrane region" description="Helical" evidence="9">
    <location>
        <begin position="12"/>
        <end position="33"/>
    </location>
</feature>
<keyword evidence="7 9" id="KW-0472">Membrane</keyword>
<evidence type="ECO:0000256" key="4">
    <source>
        <dbReference type="ARBA" id="ARBA00022475"/>
    </source>
</evidence>
<feature type="region of interest" description="Disordered" evidence="8">
    <location>
        <begin position="357"/>
        <end position="377"/>
    </location>
</feature>
<dbReference type="EMBL" id="JAKGSI010000003">
    <property type="protein sequence ID" value="MCF4006820.1"/>
    <property type="molecule type" value="Genomic_DNA"/>
</dbReference>
<comment type="subcellular location">
    <subcellularLocation>
        <location evidence="1">Cell membrane</location>
        <topology evidence="1">Multi-pass membrane protein</topology>
    </subcellularLocation>
</comment>
<feature type="transmembrane region" description="Helical" evidence="9">
    <location>
        <begin position="78"/>
        <end position="98"/>
    </location>
</feature>
<dbReference type="Proteomes" id="UP001139336">
    <property type="component" value="Unassembled WGS sequence"/>
</dbReference>
<accession>A0A9X1QRG0</accession>
<comment type="similarity">
    <text evidence="2">Belongs to the autoinducer-2 exporter (AI-2E) (TC 2.A.86) family.</text>
</comment>
<evidence type="ECO:0000256" key="2">
    <source>
        <dbReference type="ARBA" id="ARBA00009773"/>
    </source>
</evidence>
<proteinExistence type="inferred from homology"/>